<reference evidence="1 2" key="1">
    <citation type="submission" date="2018-11" db="EMBL/GenBank/DDBJ databases">
        <title>Mesobaculum littorinae gen. nov., sp. nov., isolated from Littorina scabra that represents a novel genus of the order Rhodobacteraceae.</title>
        <authorList>
            <person name="Li F."/>
        </authorList>
    </citation>
    <scope>NUCLEOTIDE SEQUENCE [LARGE SCALE GENOMIC DNA]</scope>
    <source>
        <strain evidence="1 2">M0103</strain>
    </source>
</reference>
<dbReference type="EMBL" id="RQXX01000003">
    <property type="protein sequence ID" value="RVV97776.1"/>
    <property type="molecule type" value="Genomic_DNA"/>
</dbReference>
<comment type="caution">
    <text evidence="1">The sequence shown here is derived from an EMBL/GenBank/DDBJ whole genome shotgun (WGS) entry which is preliminary data.</text>
</comment>
<dbReference type="Pfam" id="PF11720">
    <property type="entry name" value="Inhibitor_I78"/>
    <property type="match status" value="1"/>
</dbReference>
<keyword evidence="2" id="KW-1185">Reference proteome</keyword>
<name>A0A438AGE0_9RHOB</name>
<gene>
    <name evidence="1" type="ORF">EKE94_09825</name>
</gene>
<dbReference type="PANTHER" id="PTHR39600:SF1">
    <property type="entry name" value="PEPTIDASE INHIBITOR I78 FAMILY PROTEIN"/>
    <property type="match status" value="1"/>
</dbReference>
<dbReference type="Gene3D" id="3.30.10.10">
    <property type="entry name" value="Trypsin Inhibitor V, subunit A"/>
    <property type="match status" value="1"/>
</dbReference>
<dbReference type="OrthoDB" id="8724542at2"/>
<protein>
    <recommendedName>
        <fullName evidence="3">Peptidase inhibitor I78 family protein</fullName>
    </recommendedName>
</protein>
<sequence length="147" mass="15363">MTSSGLPASVATAARVLMGSLRVWILRQSSAQAGGRLQPIQAMLGVVTDPRRLPMKRSILFCTGALMLVAAACDPIEDPNVGPPASDACGAAGYQSLVGAPLAAASLPADLGARIIHPDTMVTMDYREDRLNIRVNDAGRITEVYCG</sequence>
<evidence type="ECO:0008006" key="3">
    <source>
        <dbReference type="Google" id="ProtNLM"/>
    </source>
</evidence>
<organism evidence="1 2">
    <name type="scientific">Mesobaculum littorinae</name>
    <dbReference type="NCBI Taxonomy" id="2486419"/>
    <lineage>
        <taxon>Bacteria</taxon>
        <taxon>Pseudomonadati</taxon>
        <taxon>Pseudomonadota</taxon>
        <taxon>Alphaproteobacteria</taxon>
        <taxon>Rhodobacterales</taxon>
        <taxon>Roseobacteraceae</taxon>
        <taxon>Mesobaculum</taxon>
    </lineage>
</organism>
<dbReference type="InterPro" id="IPR021719">
    <property type="entry name" value="Prot_inh_I78"/>
</dbReference>
<accession>A0A438AGE0</accession>
<evidence type="ECO:0000313" key="2">
    <source>
        <dbReference type="Proteomes" id="UP000285908"/>
    </source>
</evidence>
<dbReference type="PANTHER" id="PTHR39600">
    <property type="entry name" value="PEPTIDASE INHIBITOR I78 FAMILY PROTEIN"/>
    <property type="match status" value="1"/>
</dbReference>
<proteinExistence type="predicted"/>
<evidence type="ECO:0000313" key="1">
    <source>
        <dbReference type="EMBL" id="RVV97776.1"/>
    </source>
</evidence>
<dbReference type="AlphaFoldDB" id="A0A438AGE0"/>
<dbReference type="Proteomes" id="UP000285908">
    <property type="component" value="Unassembled WGS sequence"/>
</dbReference>